<name>F2D2F6_HORVV</name>
<reference evidence="2" key="1">
    <citation type="journal article" date="2011" name="Plant Physiol.">
        <title>Comprehensive sequence analysis of 24,783 barley full-length cDNAs derived from 12 clone libraries.</title>
        <authorList>
            <person name="Matsumoto T."/>
            <person name="Tanaka T."/>
            <person name="Sakai H."/>
            <person name="Amano N."/>
            <person name="Kanamori H."/>
            <person name="Kurita K."/>
            <person name="Kikuta A."/>
            <person name="Kamiya K."/>
            <person name="Yamamoto M."/>
            <person name="Ikawa H."/>
            <person name="Fujii N."/>
            <person name="Hori K."/>
            <person name="Itoh T."/>
            <person name="Sato K."/>
        </authorList>
    </citation>
    <scope>NUCLEOTIDE SEQUENCE</scope>
    <source>
        <tissue evidence="2">Shoot</tissue>
    </source>
</reference>
<feature type="compositionally biased region" description="Basic residues" evidence="1">
    <location>
        <begin position="32"/>
        <end position="41"/>
    </location>
</feature>
<organism evidence="2">
    <name type="scientific">Hordeum vulgare subsp. vulgare</name>
    <name type="common">Domesticated barley</name>
    <dbReference type="NCBI Taxonomy" id="112509"/>
    <lineage>
        <taxon>Eukaryota</taxon>
        <taxon>Viridiplantae</taxon>
        <taxon>Streptophyta</taxon>
        <taxon>Embryophyta</taxon>
        <taxon>Tracheophyta</taxon>
        <taxon>Spermatophyta</taxon>
        <taxon>Magnoliopsida</taxon>
        <taxon>Liliopsida</taxon>
        <taxon>Poales</taxon>
        <taxon>Poaceae</taxon>
        <taxon>BOP clade</taxon>
        <taxon>Pooideae</taxon>
        <taxon>Triticodae</taxon>
        <taxon>Triticeae</taxon>
        <taxon>Hordeinae</taxon>
        <taxon>Hordeum</taxon>
    </lineage>
</organism>
<dbReference type="AlphaFoldDB" id="F2D2F6"/>
<evidence type="ECO:0000313" key="2">
    <source>
        <dbReference type="EMBL" id="BAJ89277.1"/>
    </source>
</evidence>
<sequence length="178" mass="18938">MPAPTYLSPPSFHNAVTATATTSAHLLSGGRNRNRRSRPRRMSGPVLLKAQAGDGDGDGGDEQELLLASRRHAVLGVARVLFAAANDRCMRCMNQAALGRSATGTFCGDLLVGAMANSWRVLMQGLASLMFLCARADEYVRPPPSPLVLTPHDKPAAHPQQVIIKGGKIPLNNTQECA</sequence>
<evidence type="ECO:0000256" key="1">
    <source>
        <dbReference type="SAM" id="MobiDB-lite"/>
    </source>
</evidence>
<accession>F2D2F6</accession>
<feature type="region of interest" description="Disordered" evidence="1">
    <location>
        <begin position="24"/>
        <end position="62"/>
    </location>
</feature>
<protein>
    <submittedName>
        <fullName evidence="2">Predicted protein</fullName>
    </submittedName>
</protein>
<proteinExistence type="evidence at transcript level"/>
<dbReference type="EMBL" id="AK358063">
    <property type="protein sequence ID" value="BAJ89277.1"/>
    <property type="molecule type" value="mRNA"/>
</dbReference>